<accession>W3WNX4</accession>
<dbReference type="KEGG" id="pfy:PFICI_13306"/>
<organism evidence="1 2">
    <name type="scientific">Pestalotiopsis fici (strain W106-1 / CGMCC3.15140)</name>
    <dbReference type="NCBI Taxonomy" id="1229662"/>
    <lineage>
        <taxon>Eukaryota</taxon>
        <taxon>Fungi</taxon>
        <taxon>Dikarya</taxon>
        <taxon>Ascomycota</taxon>
        <taxon>Pezizomycotina</taxon>
        <taxon>Sordariomycetes</taxon>
        <taxon>Xylariomycetidae</taxon>
        <taxon>Amphisphaeriales</taxon>
        <taxon>Sporocadaceae</taxon>
        <taxon>Pestalotiopsis</taxon>
    </lineage>
</organism>
<evidence type="ECO:0000313" key="2">
    <source>
        <dbReference type="Proteomes" id="UP000030651"/>
    </source>
</evidence>
<name>W3WNX4_PESFW</name>
<evidence type="ECO:0000313" key="1">
    <source>
        <dbReference type="EMBL" id="ETS74822.1"/>
    </source>
</evidence>
<dbReference type="STRING" id="1229662.W3WNX4"/>
<reference evidence="2" key="1">
    <citation type="journal article" date="2015" name="BMC Genomics">
        <title>Genomic and transcriptomic analysis of the endophytic fungus Pestalotiopsis fici reveals its lifestyle and high potential for synthesis of natural products.</title>
        <authorList>
            <person name="Wang X."/>
            <person name="Zhang X."/>
            <person name="Liu L."/>
            <person name="Xiang M."/>
            <person name="Wang W."/>
            <person name="Sun X."/>
            <person name="Che Y."/>
            <person name="Guo L."/>
            <person name="Liu G."/>
            <person name="Guo L."/>
            <person name="Wang C."/>
            <person name="Yin W.B."/>
            <person name="Stadler M."/>
            <person name="Zhang X."/>
            <person name="Liu X."/>
        </authorList>
    </citation>
    <scope>NUCLEOTIDE SEQUENCE [LARGE SCALE GENOMIC DNA]</scope>
    <source>
        <strain evidence="2">W106-1 / CGMCC3.15140</strain>
    </source>
</reference>
<gene>
    <name evidence="1" type="ORF">PFICI_13306</name>
</gene>
<dbReference type="AlphaFoldDB" id="W3WNX4"/>
<protein>
    <submittedName>
        <fullName evidence="1">Uncharacterized protein</fullName>
    </submittedName>
</protein>
<proteinExistence type="predicted"/>
<dbReference type="RefSeq" id="XP_007840078.1">
    <property type="nucleotide sequence ID" value="XM_007841887.1"/>
</dbReference>
<dbReference type="InParanoid" id="W3WNX4"/>
<dbReference type="EMBL" id="KI912119">
    <property type="protein sequence ID" value="ETS74822.1"/>
    <property type="molecule type" value="Genomic_DNA"/>
</dbReference>
<keyword evidence="2" id="KW-1185">Reference proteome</keyword>
<dbReference type="HOGENOM" id="CLU_369644_0_0_1"/>
<sequence length="753" mass="86750">MDYGYFNDQHALSLHRLDDWGVIETLKKMPEGYNPFDKHYEETELEGNRFQLVEGAELVKQIPPQFGVLCHPNTKNGKYYCRWDKGYDYDMARSEDNGAYEAAKYNQRLNPRIDRVGNYSSAAVDIPRTEDDMKAGSLALFPHVGGLVTSGMYRASGVPFAQQEAKQESRFFQSIWNKADIRELIMEKLFGHAEVLSNLTRTCQVIRRDVDNMMGFFDTNGMNFNLCDKFPEELDSMIQSGKITQEDVDNIRVPKFLVIGPCRKPTIMASGYHGDPNVFWPPQVQADNDEEPQSYETLFNERGFPIVNAYGHKQKKMTYHKQCRAVQRTLITLHQHRKNINYLALVQMDFLGVQTVEAIINSLDNLKCLCIYSCPLMDLSTVRSVIEAVGRTNEKRRSNGRPKLDLDIAPQYRQGPVGERMGSYGITHSDPRIFQNWGTDVGHALGASLVSLFRAAKKADIELLQPGKAFRRWLDRLPLAVNQTYNLCVAAAKYVSNEETRKIYALQVYPEKLYGGSHEKLTKQFDDTVAIDLMIAATAKPVTWSDFTNEGIFKCTQCNETLPGILFRYEAKQNRPEFIICEGCDLQNQLGYEIGHNHILKNQIARTLWRGVPEGCTNLDWLMGDSNKAVRNHKNFIKTTEQLMTPEVCMQEAEDLAKDREEVIQQMTTIFDFREKKHLNQRLKDLDNMIESHKVRAGQQRKPRTGNESMYDWDYRRQAYHWRGTVERGEFIFGAPYENITMLNLEKSFNMRH</sequence>
<dbReference type="Proteomes" id="UP000030651">
    <property type="component" value="Unassembled WGS sequence"/>
</dbReference>
<dbReference type="OMA" id="YDMARSE"/>
<dbReference type="GeneID" id="19278319"/>
<dbReference type="OrthoDB" id="5428138at2759"/>